<dbReference type="STRING" id="1166073.SAMN05192530_105189"/>
<dbReference type="InterPro" id="IPR029058">
    <property type="entry name" value="AB_hydrolase_fold"/>
</dbReference>
<dbReference type="PANTHER" id="PTHR43433">
    <property type="entry name" value="HYDROLASE, ALPHA/BETA FOLD FAMILY PROTEIN"/>
    <property type="match status" value="1"/>
</dbReference>
<keyword evidence="3" id="KW-1185">Reference proteome</keyword>
<sequence length="226" mass="24438">MLLLLVPAFACDGDLFESLVPLLRPDFECESVIGEEPDLKACAAQVLAHSKGRPFVVGGTSFGGHVAREVALTRPANLRGLVIMGAGARAPADRTVFDERRARLEAGAAAAMNEDMARRIVFEEEGRGQEAADTFRRMAVCAPIERLLAQNEALATRPDRLADLASIDVPALLIWGAEDQFSAPAEGQAMAERMHDARFVELEACGHLPSLETPMRVASEIRSRFA</sequence>
<dbReference type="InterPro" id="IPR050471">
    <property type="entry name" value="AB_hydrolase"/>
</dbReference>
<protein>
    <submittedName>
        <fullName evidence="2">Pimeloyl-ACP methyl ester carboxylesterase</fullName>
    </submittedName>
</protein>
<dbReference type="Pfam" id="PF12697">
    <property type="entry name" value="Abhydrolase_6"/>
    <property type="match status" value="1"/>
</dbReference>
<dbReference type="InterPro" id="IPR000073">
    <property type="entry name" value="AB_hydrolase_1"/>
</dbReference>
<name>A0A1H0IJQ6_9HYPH</name>
<organism evidence="2 3">
    <name type="scientific">Aureimonas jatrophae</name>
    <dbReference type="NCBI Taxonomy" id="1166073"/>
    <lineage>
        <taxon>Bacteria</taxon>
        <taxon>Pseudomonadati</taxon>
        <taxon>Pseudomonadota</taxon>
        <taxon>Alphaproteobacteria</taxon>
        <taxon>Hyphomicrobiales</taxon>
        <taxon>Aurantimonadaceae</taxon>
        <taxon>Aureimonas</taxon>
    </lineage>
</organism>
<dbReference type="RefSeq" id="WP_170842580.1">
    <property type="nucleotide sequence ID" value="NZ_FNIT01000005.1"/>
</dbReference>
<dbReference type="SUPFAM" id="SSF53474">
    <property type="entry name" value="alpha/beta-Hydrolases"/>
    <property type="match status" value="1"/>
</dbReference>
<accession>A0A1H0IJQ6</accession>
<dbReference type="AlphaFoldDB" id="A0A1H0IJQ6"/>
<reference evidence="2 3" key="1">
    <citation type="submission" date="2016-10" db="EMBL/GenBank/DDBJ databases">
        <authorList>
            <person name="de Groot N.N."/>
        </authorList>
    </citation>
    <scope>NUCLEOTIDE SEQUENCE [LARGE SCALE GENOMIC DNA]</scope>
    <source>
        <strain evidence="3">L7-484,KACC 16230,DSM 25025</strain>
    </source>
</reference>
<dbReference type="PANTHER" id="PTHR43433:SF5">
    <property type="entry name" value="AB HYDROLASE-1 DOMAIN-CONTAINING PROTEIN"/>
    <property type="match status" value="1"/>
</dbReference>
<proteinExistence type="predicted"/>
<evidence type="ECO:0000259" key="1">
    <source>
        <dbReference type="Pfam" id="PF12697"/>
    </source>
</evidence>
<evidence type="ECO:0000313" key="2">
    <source>
        <dbReference type="EMBL" id="SDO31628.1"/>
    </source>
</evidence>
<gene>
    <name evidence="2" type="ORF">SAMN05192530_105189</name>
</gene>
<feature type="domain" description="AB hydrolase-1" evidence="1">
    <location>
        <begin position="39"/>
        <end position="219"/>
    </location>
</feature>
<dbReference type="EMBL" id="FNIT01000005">
    <property type="protein sequence ID" value="SDO31628.1"/>
    <property type="molecule type" value="Genomic_DNA"/>
</dbReference>
<dbReference type="Proteomes" id="UP000198793">
    <property type="component" value="Unassembled WGS sequence"/>
</dbReference>
<dbReference type="Gene3D" id="3.40.50.1820">
    <property type="entry name" value="alpha/beta hydrolase"/>
    <property type="match status" value="1"/>
</dbReference>
<evidence type="ECO:0000313" key="3">
    <source>
        <dbReference type="Proteomes" id="UP000198793"/>
    </source>
</evidence>